<proteinExistence type="predicted"/>
<dbReference type="KEGG" id="cagg:HYG79_14775"/>
<reference evidence="1 2" key="1">
    <citation type="journal article" date="2006" name="Int. J. Syst. Evol. Microbiol.">
        <title>Costertonia aggregata gen. nov., sp. nov., a mesophilic marine bacterium of the family Flavobacteriaceae, isolated from a mature biofilm.</title>
        <authorList>
            <person name="Kwon K.K."/>
            <person name="Lee Y.K."/>
            <person name="Lee H.K."/>
        </authorList>
    </citation>
    <scope>NUCLEOTIDE SEQUENCE [LARGE SCALE GENOMIC DNA]</scope>
    <source>
        <strain evidence="1 2">KCCM 42265</strain>
    </source>
</reference>
<sequence length="211" mass="24497">MHKTKEIRWFFRTENKKIKAWFESQPFDTHEDRTDHYLELTNKEVGVKTREGKIEVKQRIGTRAKGCLNPNIWGCYDNFIKWSFEVSENDNQFNKIMNFGEPKWCAVKKARNLAQLTQENGITVVKPMSINLANGCQIEYTSLSVENEIWHTCGLEWFGNECLHLDDAIITDIFGTTKLKMNQSKGYAAFLANLKAGQPRRPIENRLFASN</sequence>
<name>A0A7H9AT19_9FLAO</name>
<evidence type="ECO:0000313" key="1">
    <source>
        <dbReference type="EMBL" id="QLG46557.1"/>
    </source>
</evidence>
<dbReference type="EMBL" id="CP058595">
    <property type="protein sequence ID" value="QLG46557.1"/>
    <property type="molecule type" value="Genomic_DNA"/>
</dbReference>
<keyword evidence="2" id="KW-1185">Reference proteome</keyword>
<dbReference type="RefSeq" id="WP_179242836.1">
    <property type="nucleotide sequence ID" value="NZ_CP058595.1"/>
</dbReference>
<accession>A0A7H9AT19</accession>
<dbReference type="Proteomes" id="UP000509302">
    <property type="component" value="Chromosome"/>
</dbReference>
<protein>
    <submittedName>
        <fullName evidence="1">Uncharacterized protein</fullName>
    </submittedName>
</protein>
<dbReference type="AlphaFoldDB" id="A0A7H9AT19"/>
<organism evidence="1 2">
    <name type="scientific">Costertonia aggregata</name>
    <dbReference type="NCBI Taxonomy" id="343403"/>
    <lineage>
        <taxon>Bacteria</taxon>
        <taxon>Pseudomonadati</taxon>
        <taxon>Bacteroidota</taxon>
        <taxon>Flavobacteriia</taxon>
        <taxon>Flavobacteriales</taxon>
        <taxon>Flavobacteriaceae</taxon>
        <taxon>Costertonia</taxon>
    </lineage>
</organism>
<gene>
    <name evidence="1" type="ORF">HYG79_14775</name>
</gene>
<evidence type="ECO:0000313" key="2">
    <source>
        <dbReference type="Proteomes" id="UP000509302"/>
    </source>
</evidence>